<keyword evidence="5" id="KW-1185">Reference proteome</keyword>
<protein>
    <recommendedName>
        <fullName evidence="3">K Homology domain-containing protein</fullName>
    </recommendedName>
</protein>
<evidence type="ECO:0000313" key="5">
    <source>
        <dbReference type="Proteomes" id="UP000784294"/>
    </source>
</evidence>
<dbReference type="Proteomes" id="UP000784294">
    <property type="component" value="Unassembled WGS sequence"/>
</dbReference>
<comment type="caution">
    <text evidence="4">The sequence shown here is derived from an EMBL/GenBank/DDBJ whole genome shotgun (WGS) entry which is preliminary data.</text>
</comment>
<dbReference type="AlphaFoldDB" id="A0A448X647"/>
<dbReference type="SMART" id="SM00322">
    <property type="entry name" value="KH"/>
    <property type="match status" value="1"/>
</dbReference>
<dbReference type="Gene3D" id="3.30.1370.10">
    <property type="entry name" value="K Homology domain, type 1"/>
    <property type="match status" value="1"/>
</dbReference>
<dbReference type="OrthoDB" id="6280342at2759"/>
<dbReference type="PANTHER" id="PTHR10288">
    <property type="entry name" value="KH DOMAIN CONTAINING RNA BINDING PROTEIN"/>
    <property type="match status" value="1"/>
</dbReference>
<evidence type="ECO:0000313" key="4">
    <source>
        <dbReference type="EMBL" id="VEL29104.1"/>
    </source>
</evidence>
<dbReference type="InterPro" id="IPR047275">
    <property type="entry name" value="KH-I_NOVA_rpt1"/>
</dbReference>
<keyword evidence="1" id="KW-0677">Repeat</keyword>
<dbReference type="InterPro" id="IPR004088">
    <property type="entry name" value="KH_dom_type_1"/>
</dbReference>
<evidence type="ECO:0000256" key="1">
    <source>
        <dbReference type="ARBA" id="ARBA00022737"/>
    </source>
</evidence>
<organism evidence="4 5">
    <name type="scientific">Protopolystoma xenopodis</name>
    <dbReference type="NCBI Taxonomy" id="117903"/>
    <lineage>
        <taxon>Eukaryota</taxon>
        <taxon>Metazoa</taxon>
        <taxon>Spiralia</taxon>
        <taxon>Lophotrochozoa</taxon>
        <taxon>Platyhelminthes</taxon>
        <taxon>Monogenea</taxon>
        <taxon>Polyopisthocotylea</taxon>
        <taxon>Polystomatidea</taxon>
        <taxon>Polystomatidae</taxon>
        <taxon>Protopolystoma</taxon>
    </lineage>
</organism>
<name>A0A448X647_9PLAT</name>
<sequence>MVYVTIFFTCLDQIYFKILVPSIAAGAIIGKGGEAIAQIQKETSAKIKLSKNDDFYPGTSERVCLIQGSLEGVTAMHNYVMDRIMERPETTSASAKQLGVDTPHATVIDSKAVVGWQGKDPQNPSRLVWERHKQVMQVHF</sequence>
<dbReference type="InterPro" id="IPR004087">
    <property type="entry name" value="KH_dom"/>
</dbReference>
<accession>A0A448X647</accession>
<reference evidence="4" key="1">
    <citation type="submission" date="2018-11" db="EMBL/GenBank/DDBJ databases">
        <authorList>
            <consortium name="Pathogen Informatics"/>
        </authorList>
    </citation>
    <scope>NUCLEOTIDE SEQUENCE</scope>
</reference>
<dbReference type="PROSITE" id="PS50084">
    <property type="entry name" value="KH_TYPE_1"/>
    <property type="match status" value="1"/>
</dbReference>
<feature type="domain" description="K Homology" evidence="3">
    <location>
        <begin position="12"/>
        <end position="85"/>
    </location>
</feature>
<evidence type="ECO:0000259" key="3">
    <source>
        <dbReference type="SMART" id="SM00322"/>
    </source>
</evidence>
<gene>
    <name evidence="4" type="ORF">PXEA_LOCUS22544</name>
</gene>
<dbReference type="GO" id="GO:0003723">
    <property type="term" value="F:RNA binding"/>
    <property type="evidence" value="ECO:0007669"/>
    <property type="project" value="UniProtKB-UniRule"/>
</dbReference>
<dbReference type="InterPro" id="IPR036612">
    <property type="entry name" value="KH_dom_type_1_sf"/>
</dbReference>
<dbReference type="CDD" id="cd22435">
    <property type="entry name" value="KH-I_NOVA_rpt1"/>
    <property type="match status" value="1"/>
</dbReference>
<keyword evidence="2" id="KW-0694">RNA-binding</keyword>
<dbReference type="Pfam" id="PF00013">
    <property type="entry name" value="KH_1"/>
    <property type="match status" value="1"/>
</dbReference>
<evidence type="ECO:0000256" key="2">
    <source>
        <dbReference type="PROSITE-ProRule" id="PRU00117"/>
    </source>
</evidence>
<dbReference type="SUPFAM" id="SSF54791">
    <property type="entry name" value="Eukaryotic type KH-domain (KH-domain type I)"/>
    <property type="match status" value="1"/>
</dbReference>
<dbReference type="EMBL" id="CAAALY010100371">
    <property type="protein sequence ID" value="VEL29104.1"/>
    <property type="molecule type" value="Genomic_DNA"/>
</dbReference>
<proteinExistence type="predicted"/>